<name>A0A194SB32_RHOGW</name>
<dbReference type="RefSeq" id="XP_018273714.1">
    <property type="nucleotide sequence ID" value="XM_018419249.1"/>
</dbReference>
<feature type="transmembrane region" description="Helical" evidence="1">
    <location>
        <begin position="137"/>
        <end position="155"/>
    </location>
</feature>
<feature type="non-terminal residue" evidence="2">
    <location>
        <position position="1"/>
    </location>
</feature>
<proteinExistence type="predicted"/>
<dbReference type="OrthoDB" id="2525799at2759"/>
<keyword evidence="1" id="KW-1133">Transmembrane helix</keyword>
<accession>A0A194SB32</accession>
<dbReference type="PANTHER" id="PTHR35179:SF1">
    <property type="entry name" value="INTEGRAL MEMBRANE PROTEIN"/>
    <property type="match status" value="1"/>
</dbReference>
<keyword evidence="1" id="KW-0472">Membrane</keyword>
<evidence type="ECO:0000256" key="1">
    <source>
        <dbReference type="SAM" id="Phobius"/>
    </source>
</evidence>
<dbReference type="EMBL" id="KQ474074">
    <property type="protein sequence ID" value="KPV77665.1"/>
    <property type="molecule type" value="Genomic_DNA"/>
</dbReference>
<reference evidence="2 3" key="1">
    <citation type="journal article" date="2015" name="Front. Microbiol.">
        <title>Genome sequence of the plant growth promoting endophytic yeast Rhodotorula graminis WP1.</title>
        <authorList>
            <person name="Firrincieli A."/>
            <person name="Otillar R."/>
            <person name="Salamov A."/>
            <person name="Schmutz J."/>
            <person name="Khan Z."/>
            <person name="Redman R.S."/>
            <person name="Fleck N.D."/>
            <person name="Lindquist E."/>
            <person name="Grigoriev I.V."/>
            <person name="Doty S.L."/>
        </authorList>
    </citation>
    <scope>NUCLEOTIDE SEQUENCE [LARGE SCALE GENOMIC DNA]</scope>
    <source>
        <strain evidence="2 3">WP1</strain>
    </source>
</reference>
<protein>
    <submittedName>
        <fullName evidence="2">Uncharacterized protein</fullName>
    </submittedName>
</protein>
<dbReference type="AlphaFoldDB" id="A0A194SB32"/>
<feature type="non-terminal residue" evidence="2">
    <location>
        <position position="187"/>
    </location>
</feature>
<evidence type="ECO:0000313" key="2">
    <source>
        <dbReference type="EMBL" id="KPV77665.1"/>
    </source>
</evidence>
<gene>
    <name evidence="2" type="ORF">RHOBADRAFT_9657</name>
</gene>
<dbReference type="OMA" id="HINEVWD"/>
<dbReference type="GeneID" id="28979695"/>
<sequence length="187" mass="21846">CLLFAILCWLYMIEVIPHSFTFFFTILTLWALQVQCLLQIIVNRLNLLVSDRRHQNYLKYGIAALITAINISVYCIWIPARLQVSDRYIAVNKIWDRFVVYLIVDAFLNWHFVRVVKARLVQNGLDRYRPLLRMNQRLIILSISMDVLIIGMMSLPNTFVYMSVHPVGYLVKLLIELSLASLIVDIS</sequence>
<keyword evidence="1" id="KW-0812">Transmembrane</keyword>
<feature type="transmembrane region" description="Helical" evidence="1">
    <location>
        <begin position="57"/>
        <end position="79"/>
    </location>
</feature>
<dbReference type="Proteomes" id="UP000053890">
    <property type="component" value="Unassembled WGS sequence"/>
</dbReference>
<feature type="transmembrane region" description="Helical" evidence="1">
    <location>
        <begin position="99"/>
        <end position="116"/>
    </location>
</feature>
<feature type="transmembrane region" description="Helical" evidence="1">
    <location>
        <begin position="20"/>
        <end position="45"/>
    </location>
</feature>
<organism evidence="2 3">
    <name type="scientific">Rhodotorula graminis (strain WP1)</name>
    <dbReference type="NCBI Taxonomy" id="578459"/>
    <lineage>
        <taxon>Eukaryota</taxon>
        <taxon>Fungi</taxon>
        <taxon>Dikarya</taxon>
        <taxon>Basidiomycota</taxon>
        <taxon>Pucciniomycotina</taxon>
        <taxon>Microbotryomycetes</taxon>
        <taxon>Sporidiobolales</taxon>
        <taxon>Sporidiobolaceae</taxon>
        <taxon>Rhodotorula</taxon>
    </lineage>
</organism>
<dbReference type="PANTHER" id="PTHR35179">
    <property type="entry name" value="PROTEIN CBG02620"/>
    <property type="match status" value="1"/>
</dbReference>
<keyword evidence="3" id="KW-1185">Reference proteome</keyword>
<evidence type="ECO:0000313" key="3">
    <source>
        <dbReference type="Proteomes" id="UP000053890"/>
    </source>
</evidence>